<dbReference type="InterPro" id="IPR001303">
    <property type="entry name" value="Aldolase_II/adducin_N"/>
</dbReference>
<dbReference type="Pfam" id="PF00596">
    <property type="entry name" value="Aldolase_II"/>
    <property type="match status" value="1"/>
</dbReference>
<dbReference type="PaxDb" id="880073-Calab_3441"/>
<dbReference type="EMBL" id="CM001402">
    <property type="protein sequence ID" value="EHO43041.1"/>
    <property type="molecule type" value="Genomic_DNA"/>
</dbReference>
<evidence type="ECO:0000313" key="3">
    <source>
        <dbReference type="EMBL" id="EHO43041.1"/>
    </source>
</evidence>
<proteinExistence type="predicted"/>
<accession>H1XWR5</accession>
<evidence type="ECO:0000259" key="1">
    <source>
        <dbReference type="SMART" id="SM01007"/>
    </source>
</evidence>
<dbReference type="InParanoid" id="H1XWR5"/>
<name>H1XWR5_CALAY</name>
<dbReference type="InterPro" id="IPR036409">
    <property type="entry name" value="Aldolase_II/adducin_N_sf"/>
</dbReference>
<protein>
    <submittedName>
        <fullName evidence="3">Class II aldolase/adducin family protein</fullName>
    </submittedName>
    <submittedName>
        <fullName evidence="2">Ribulose-5-phosphate 4-epimerase/Fuculose-1-phosphate aldolase</fullName>
    </submittedName>
</protein>
<dbReference type="Gene3D" id="3.40.225.10">
    <property type="entry name" value="Class II aldolase/adducin N-terminal domain"/>
    <property type="match status" value="1"/>
</dbReference>
<organism evidence="3 4">
    <name type="scientific">Caldithrix abyssi DSM 13497</name>
    <dbReference type="NCBI Taxonomy" id="880073"/>
    <lineage>
        <taxon>Bacteria</taxon>
        <taxon>Pseudomonadati</taxon>
        <taxon>Calditrichota</taxon>
        <taxon>Calditrichia</taxon>
        <taxon>Calditrichales</taxon>
        <taxon>Calditrichaceae</taxon>
        <taxon>Caldithrix</taxon>
    </lineage>
</organism>
<evidence type="ECO:0000313" key="4">
    <source>
        <dbReference type="Proteomes" id="UP000004671"/>
    </source>
</evidence>
<reference evidence="2 5" key="2">
    <citation type="submission" date="2016-11" db="EMBL/GenBank/DDBJ databases">
        <title>Genomic analysis of Caldithrix abyssi and proposal of a novel bacterial phylum Caldithrichaeota.</title>
        <authorList>
            <person name="Kublanov I."/>
            <person name="Sigalova O."/>
            <person name="Gavrilov S."/>
            <person name="Lebedinsky A."/>
            <person name="Ivanova N."/>
            <person name="Daum C."/>
            <person name="Reddy T."/>
            <person name="Klenk H.P."/>
            <person name="Goker M."/>
            <person name="Reva O."/>
            <person name="Miroshnichenko M."/>
            <person name="Kyprides N."/>
            <person name="Woyke T."/>
            <person name="Gelfand M."/>
        </authorList>
    </citation>
    <scope>NUCLEOTIDE SEQUENCE [LARGE SCALE GENOMIC DNA]</scope>
    <source>
        <strain evidence="2 5">LF13</strain>
    </source>
</reference>
<gene>
    <name evidence="2" type="ORF">Cabys_2359</name>
    <name evidence="3" type="ORF">Calab_3441</name>
</gene>
<dbReference type="RefSeq" id="WP_006930502.1">
    <property type="nucleotide sequence ID" value="NZ_CM001402.1"/>
</dbReference>
<dbReference type="EMBL" id="CP018099">
    <property type="protein sequence ID" value="APF19108.1"/>
    <property type="molecule type" value="Genomic_DNA"/>
</dbReference>
<sequence length="369" mass="41718">MKFMIYQNDKQRLRDAYCAQIVRQWEKEGHSRTSDPDEAKFVLNVTDIDSPQIYRRRSRAIFVVSVVVLQKCCADLRTLCYRMLVRTLSNLLICIVPQKKGLMESVQLPPARVYFTTPEAGFYSADFDAPAIYRKMLPIVGAHLAIANSFSVDLPRAYWKQSAVVDQIQRHGKKLDELGVLPAPFPLKRFLTEEDIEHLYRLFQVKGLSYGNLSARETIPQLNERTFWMTARGIDKGHIGRIGQDVLLVKGVDEAQGVILISVPPDYDPKARVSVDAVEHALIYREFPEVGAIVHIHAWMENVCGTQQNYPCGTIELAREVVSLLRRTDNPACAVVGLKNHGLTITGPSLEAIFCRIEGRLIREVPMVA</sequence>
<dbReference type="eggNOG" id="COG0235">
    <property type="taxonomic scope" value="Bacteria"/>
</dbReference>
<dbReference type="OrthoDB" id="9771527at2"/>
<keyword evidence="4" id="KW-1185">Reference proteome</keyword>
<dbReference type="Proteomes" id="UP000183868">
    <property type="component" value="Chromosome"/>
</dbReference>
<dbReference type="HOGENOM" id="CLU_751856_0_0_0"/>
<dbReference type="STRING" id="880073.Cabys_2359"/>
<feature type="domain" description="Class II aldolase/adducin N-terminal" evidence="1">
    <location>
        <begin position="194"/>
        <end position="365"/>
    </location>
</feature>
<dbReference type="SMART" id="SM01007">
    <property type="entry name" value="Aldolase_II"/>
    <property type="match status" value="1"/>
</dbReference>
<dbReference type="SUPFAM" id="SSF53639">
    <property type="entry name" value="AraD/HMP-PK domain-like"/>
    <property type="match status" value="1"/>
</dbReference>
<evidence type="ECO:0000313" key="2">
    <source>
        <dbReference type="EMBL" id="APF19108.1"/>
    </source>
</evidence>
<evidence type="ECO:0000313" key="5">
    <source>
        <dbReference type="Proteomes" id="UP000183868"/>
    </source>
</evidence>
<reference evidence="3 4" key="1">
    <citation type="submission" date="2011-09" db="EMBL/GenBank/DDBJ databases">
        <title>The permanent draft genome of Caldithrix abyssi DSM 13497.</title>
        <authorList>
            <consortium name="US DOE Joint Genome Institute (JGI-PGF)"/>
            <person name="Lucas S."/>
            <person name="Han J."/>
            <person name="Lapidus A."/>
            <person name="Bruce D."/>
            <person name="Goodwin L."/>
            <person name="Pitluck S."/>
            <person name="Peters L."/>
            <person name="Kyrpides N."/>
            <person name="Mavromatis K."/>
            <person name="Ivanova N."/>
            <person name="Mikhailova N."/>
            <person name="Chertkov O."/>
            <person name="Detter J.C."/>
            <person name="Tapia R."/>
            <person name="Han C."/>
            <person name="Land M."/>
            <person name="Hauser L."/>
            <person name="Markowitz V."/>
            <person name="Cheng J.-F."/>
            <person name="Hugenholtz P."/>
            <person name="Woyke T."/>
            <person name="Wu D."/>
            <person name="Spring S."/>
            <person name="Brambilla E."/>
            <person name="Klenk H.-P."/>
            <person name="Eisen J.A."/>
        </authorList>
    </citation>
    <scope>NUCLEOTIDE SEQUENCE [LARGE SCALE GENOMIC DNA]</scope>
    <source>
        <strain evidence="3 4">DSM 13497</strain>
    </source>
</reference>
<dbReference type="KEGG" id="caby:Cabys_2359"/>
<dbReference type="Proteomes" id="UP000004671">
    <property type="component" value="Chromosome"/>
</dbReference>
<dbReference type="AlphaFoldDB" id="H1XWR5"/>